<keyword evidence="2" id="KW-1185">Reference proteome</keyword>
<protein>
    <recommendedName>
        <fullName evidence="3">Lipoprotein</fullName>
    </recommendedName>
</protein>
<accession>A0A1N7QHG1</accession>
<dbReference type="OrthoDB" id="1257188at2"/>
<dbReference type="RefSeq" id="WP_139329330.1">
    <property type="nucleotide sequence ID" value="NZ_FTOL01000010.1"/>
</dbReference>
<dbReference type="STRING" id="373668.SAMN05421786_1109"/>
<gene>
    <name evidence="1" type="ORF">SAMN05421786_1109</name>
</gene>
<dbReference type="AlphaFoldDB" id="A0A1N7QHG1"/>
<organism evidence="1 2">
    <name type="scientific">Chryseobacterium ureilyticum</name>
    <dbReference type="NCBI Taxonomy" id="373668"/>
    <lineage>
        <taxon>Bacteria</taxon>
        <taxon>Pseudomonadati</taxon>
        <taxon>Bacteroidota</taxon>
        <taxon>Flavobacteriia</taxon>
        <taxon>Flavobacteriales</taxon>
        <taxon>Weeksellaceae</taxon>
        <taxon>Chryseobacterium group</taxon>
        <taxon>Chryseobacterium</taxon>
    </lineage>
</organism>
<dbReference type="PROSITE" id="PS51257">
    <property type="entry name" value="PROKAR_LIPOPROTEIN"/>
    <property type="match status" value="1"/>
</dbReference>
<evidence type="ECO:0000313" key="1">
    <source>
        <dbReference type="EMBL" id="SIT22214.1"/>
    </source>
</evidence>
<dbReference type="EMBL" id="FTOL01000010">
    <property type="protein sequence ID" value="SIT22214.1"/>
    <property type="molecule type" value="Genomic_DNA"/>
</dbReference>
<proteinExistence type="predicted"/>
<evidence type="ECO:0008006" key="3">
    <source>
        <dbReference type="Google" id="ProtNLM"/>
    </source>
</evidence>
<reference evidence="2" key="1">
    <citation type="submission" date="2017-01" db="EMBL/GenBank/DDBJ databases">
        <authorList>
            <person name="Varghese N."/>
            <person name="Submissions S."/>
        </authorList>
    </citation>
    <scope>NUCLEOTIDE SEQUENCE [LARGE SCALE GENOMIC DNA]</scope>
    <source>
        <strain evidence="2">DSM 18017</strain>
    </source>
</reference>
<name>A0A1N7QHG1_9FLAO</name>
<sequence>MNRKLIGLLGVLCVSFFMQSCKNYYYLKHTIPSNNEEGNRIHNLKISDENIQFITYSDYQFNKVNEKYVFFATKDIDHILKTHIKKAYAEQFMFMYTNMSIYNNMLGFYYKDISLENVVQDYDRKPDVDLGNGVLYTYDSGKFNVVDIYRKCSNGGVIRFINLNNPDEKDPQFKKFHREVNNLFFDLNQSLWDKNAVDFQ</sequence>
<evidence type="ECO:0000313" key="2">
    <source>
        <dbReference type="Proteomes" id="UP000186744"/>
    </source>
</evidence>
<dbReference type="Proteomes" id="UP000186744">
    <property type="component" value="Unassembled WGS sequence"/>
</dbReference>